<dbReference type="EMBL" id="JANIEX010000142">
    <property type="protein sequence ID" value="KAJ3572444.1"/>
    <property type="molecule type" value="Genomic_DNA"/>
</dbReference>
<dbReference type="PANTHER" id="PTHR46791">
    <property type="entry name" value="EXPRESSED PROTEIN"/>
    <property type="match status" value="1"/>
</dbReference>
<dbReference type="AlphaFoldDB" id="A0AAD5VXT0"/>
<dbReference type="InterPro" id="IPR036397">
    <property type="entry name" value="RNaseH_sf"/>
</dbReference>
<protein>
    <recommendedName>
        <fullName evidence="1">Integrase core domain-containing protein</fullName>
    </recommendedName>
</protein>
<keyword evidence="3" id="KW-1185">Reference proteome</keyword>
<feature type="domain" description="Integrase core" evidence="1">
    <location>
        <begin position="203"/>
        <end position="375"/>
    </location>
</feature>
<comment type="caution">
    <text evidence="2">The sequence shown here is derived from an EMBL/GenBank/DDBJ whole genome shotgun (WGS) entry which is preliminary data.</text>
</comment>
<dbReference type="InterPro" id="IPR012337">
    <property type="entry name" value="RNaseH-like_sf"/>
</dbReference>
<evidence type="ECO:0000313" key="2">
    <source>
        <dbReference type="EMBL" id="KAJ3572444.1"/>
    </source>
</evidence>
<proteinExistence type="predicted"/>
<gene>
    <name evidence="2" type="ORF">NP233_g3077</name>
</gene>
<dbReference type="InterPro" id="IPR009057">
    <property type="entry name" value="Homeodomain-like_sf"/>
</dbReference>
<reference evidence="2" key="1">
    <citation type="submission" date="2022-07" db="EMBL/GenBank/DDBJ databases">
        <title>Genome Sequence of Leucocoprinus birnbaumii.</title>
        <authorList>
            <person name="Buettner E."/>
        </authorList>
    </citation>
    <scope>NUCLEOTIDE SEQUENCE</scope>
    <source>
        <strain evidence="2">VT141</strain>
    </source>
</reference>
<accession>A0AAD5VXT0</accession>
<organism evidence="2 3">
    <name type="scientific">Leucocoprinus birnbaumii</name>
    <dbReference type="NCBI Taxonomy" id="56174"/>
    <lineage>
        <taxon>Eukaryota</taxon>
        <taxon>Fungi</taxon>
        <taxon>Dikarya</taxon>
        <taxon>Basidiomycota</taxon>
        <taxon>Agaricomycotina</taxon>
        <taxon>Agaricomycetes</taxon>
        <taxon>Agaricomycetidae</taxon>
        <taxon>Agaricales</taxon>
        <taxon>Agaricineae</taxon>
        <taxon>Agaricaceae</taxon>
        <taxon>Leucocoprinus</taxon>
    </lineage>
</organism>
<evidence type="ECO:0000259" key="1">
    <source>
        <dbReference type="Pfam" id="PF24764"/>
    </source>
</evidence>
<dbReference type="GO" id="GO:0003676">
    <property type="term" value="F:nucleic acid binding"/>
    <property type="evidence" value="ECO:0007669"/>
    <property type="project" value="InterPro"/>
</dbReference>
<sequence length="473" mass="53559">MTNPRTNTIFNDACHLVSTLPNVERFAVERSLQLLQAVKAVSTRLSTQLSSPEDISLLHETADNLLLPLQHYLNTTEEDPRPQAATTSEEYQGRPRVIIDLDHAVHLHNLGNTWERIAEAMGVARRTLYYHLQKAGISSARPQQTEITDETLDEMVSLFSLQHPQNGAHIVQGHLRSLSLNIPIQHIKDSLKCVDPVGSLLHWHGAIKRNEKLRPWGFKIHGCIDGHSRMVIYLECCDNKRAATVETVFMRGVSQTGWPSRVRGDYGTENNGVEKRMATKWGETHKAFICGRSVHNVRIERLWRDVRLGALEYWRVLFLHLEEIGLLNMDNLVHRICIIIIFLPRIQAFLNDFKAFWNHHSIRTAGNKTPIAIYELSKTKAINLGYWNDNPGDAASAVDDLYGFDGEETPISEAELLREHEYQSGRDTNDGPALAEARNVLNGLPVESDDGNNGVNWYCQAVLMLQTYVDNLS</sequence>
<dbReference type="SUPFAM" id="SSF46689">
    <property type="entry name" value="Homeodomain-like"/>
    <property type="match status" value="1"/>
</dbReference>
<dbReference type="InterPro" id="IPR058913">
    <property type="entry name" value="Integrase_dom_put"/>
</dbReference>
<evidence type="ECO:0000313" key="3">
    <source>
        <dbReference type="Proteomes" id="UP001213000"/>
    </source>
</evidence>
<name>A0AAD5VXT0_9AGAR</name>
<dbReference type="Pfam" id="PF24764">
    <property type="entry name" value="rva_4"/>
    <property type="match status" value="1"/>
</dbReference>
<dbReference type="Proteomes" id="UP001213000">
    <property type="component" value="Unassembled WGS sequence"/>
</dbReference>
<dbReference type="Gene3D" id="3.30.420.10">
    <property type="entry name" value="Ribonuclease H-like superfamily/Ribonuclease H"/>
    <property type="match status" value="1"/>
</dbReference>
<dbReference type="PANTHER" id="PTHR46791:SF5">
    <property type="entry name" value="CLR5 DOMAIN-CONTAINING PROTEIN-RELATED"/>
    <property type="match status" value="1"/>
</dbReference>
<dbReference type="SUPFAM" id="SSF53098">
    <property type="entry name" value="Ribonuclease H-like"/>
    <property type="match status" value="1"/>
</dbReference>